<keyword evidence="4" id="KW-0255">Endonuclease</keyword>
<evidence type="ECO:0000256" key="6">
    <source>
        <dbReference type="ARBA" id="ARBA00030388"/>
    </source>
</evidence>
<dbReference type="InterPro" id="IPR009614">
    <property type="entry name" value="YoeB_toxin"/>
</dbReference>
<dbReference type="PANTHER" id="PTHR38039">
    <property type="entry name" value="TOXIN YOEB"/>
    <property type="match status" value="1"/>
</dbReference>
<evidence type="ECO:0000313" key="8">
    <source>
        <dbReference type="Proteomes" id="UP000187148"/>
    </source>
</evidence>
<comment type="similarity">
    <text evidence="1">Belongs to the YoeB family.</text>
</comment>
<accession>A0A807LFM3</accession>
<reference evidence="7 8" key="1">
    <citation type="submission" date="2017-01" db="EMBL/GenBank/DDBJ databases">
        <authorList>
            <person name="Cao J.-M."/>
        </authorList>
    </citation>
    <scope>NUCLEOTIDE SEQUENCE [LARGE SCALE GENOMIC DNA]</scope>
    <source>
        <strain evidence="7 8">888-76</strain>
    </source>
</reference>
<name>A0A807LFM3_9ENTR</name>
<dbReference type="Proteomes" id="UP000187148">
    <property type="component" value="Chromosome"/>
</dbReference>
<organism evidence="7 8">
    <name type="scientific">Kosakonia cowanii JCM 10956 = DSM 18146</name>
    <dbReference type="NCBI Taxonomy" id="1300165"/>
    <lineage>
        <taxon>Bacteria</taxon>
        <taxon>Pseudomonadati</taxon>
        <taxon>Pseudomonadota</taxon>
        <taxon>Gammaproteobacteria</taxon>
        <taxon>Enterobacterales</taxon>
        <taxon>Enterobacteriaceae</taxon>
        <taxon>Kosakonia</taxon>
    </lineage>
</organism>
<dbReference type="KEGG" id="kco:BWI95_08770"/>
<keyword evidence="3" id="KW-0540">Nuclease</keyword>
<keyword evidence="5" id="KW-0378">Hydrolase</keyword>
<evidence type="ECO:0000313" key="7">
    <source>
        <dbReference type="EMBL" id="APZ05141.1"/>
    </source>
</evidence>
<dbReference type="PANTHER" id="PTHR38039:SF1">
    <property type="entry name" value="TOXIN YOEB"/>
    <property type="match status" value="1"/>
</dbReference>
<evidence type="ECO:0000256" key="3">
    <source>
        <dbReference type="ARBA" id="ARBA00022722"/>
    </source>
</evidence>
<dbReference type="AlphaFoldDB" id="A0A807LFM3"/>
<proteinExistence type="inferred from homology"/>
<dbReference type="RefSeq" id="WP_054802690.1">
    <property type="nucleotide sequence ID" value="NZ_CP019445.1"/>
</dbReference>
<evidence type="ECO:0000256" key="5">
    <source>
        <dbReference type="ARBA" id="ARBA00022801"/>
    </source>
</evidence>
<dbReference type="GO" id="GO:0006401">
    <property type="term" value="P:RNA catabolic process"/>
    <property type="evidence" value="ECO:0007669"/>
    <property type="project" value="InterPro"/>
</dbReference>
<gene>
    <name evidence="7" type="ORF">BWI95_08770</name>
</gene>
<sequence length="86" mass="10251">MTPRITPEAQADIDFWKQNDPKVKQKIDTLVRDALEHPFQGLGKPEALKHHKPLWSRRITKEHRLVYYIKDDSLIIVSCRYHYVNL</sequence>
<dbReference type="GO" id="GO:0016787">
    <property type="term" value="F:hydrolase activity"/>
    <property type="evidence" value="ECO:0007669"/>
    <property type="project" value="UniProtKB-KW"/>
</dbReference>
<protein>
    <recommendedName>
        <fullName evidence="6">Putative mRNA interferase YoeB</fullName>
    </recommendedName>
</protein>
<keyword evidence="2" id="KW-1277">Toxin-antitoxin system</keyword>
<keyword evidence="8" id="KW-1185">Reference proteome</keyword>
<evidence type="ECO:0000256" key="4">
    <source>
        <dbReference type="ARBA" id="ARBA00022759"/>
    </source>
</evidence>
<evidence type="ECO:0000256" key="2">
    <source>
        <dbReference type="ARBA" id="ARBA00022649"/>
    </source>
</evidence>
<dbReference type="Gene3D" id="3.30.2310.20">
    <property type="entry name" value="RelE-like"/>
    <property type="match status" value="1"/>
</dbReference>
<dbReference type="GO" id="GO:0045892">
    <property type="term" value="P:negative regulation of DNA-templated transcription"/>
    <property type="evidence" value="ECO:0007669"/>
    <property type="project" value="TreeGrafter"/>
</dbReference>
<dbReference type="InterPro" id="IPR035093">
    <property type="entry name" value="RelE/ParE_toxin_dom_sf"/>
</dbReference>
<dbReference type="GO" id="GO:0004519">
    <property type="term" value="F:endonuclease activity"/>
    <property type="evidence" value="ECO:0007669"/>
    <property type="project" value="UniProtKB-KW"/>
</dbReference>
<dbReference type="Pfam" id="PF06769">
    <property type="entry name" value="YoeB_toxin"/>
    <property type="match status" value="1"/>
</dbReference>
<dbReference type="NCBIfam" id="TIGR02116">
    <property type="entry name" value="toxin_Txe_YoeB"/>
    <property type="match status" value="1"/>
</dbReference>
<evidence type="ECO:0000256" key="1">
    <source>
        <dbReference type="ARBA" id="ARBA00008172"/>
    </source>
</evidence>
<dbReference type="EMBL" id="CP019445">
    <property type="protein sequence ID" value="APZ05141.1"/>
    <property type="molecule type" value="Genomic_DNA"/>
</dbReference>
<dbReference type="SUPFAM" id="SSF143011">
    <property type="entry name" value="RelE-like"/>
    <property type="match status" value="1"/>
</dbReference>